<dbReference type="GO" id="GO:0003677">
    <property type="term" value="F:DNA binding"/>
    <property type="evidence" value="ECO:0007669"/>
    <property type="project" value="InterPro"/>
</dbReference>
<dbReference type="AlphaFoldDB" id="D4YYF4"/>
<sequence length="197" mass="22590">MREIVEAIFYLLRAGCPWRLLPDSFPPWRTVYQWFCTLRDDGVFESLNHHLVRIDRIRTGREPAPSAAVIDSQSVKTTEAGGPRGYDAGKKTMGRKRHAMVDTDGRALIILVHPADVQDRDGAVPLLQQSHQRHPFVARAYADSAYNSDRVRDATSITIEIVRKFADQTGFVVHPRRWIVERTFAWINRNRRLAKEG</sequence>
<evidence type="ECO:0000256" key="1">
    <source>
        <dbReference type="SAM" id="MobiDB-lite"/>
    </source>
</evidence>
<dbReference type="EMBL" id="AP010803">
    <property type="protein sequence ID" value="BAI95386.1"/>
    <property type="molecule type" value="Genomic_DNA"/>
</dbReference>
<evidence type="ECO:0000313" key="4">
    <source>
        <dbReference type="EMBL" id="BAI95386.1"/>
    </source>
</evidence>
<dbReference type="PANTHER" id="PTHR30007:SF0">
    <property type="entry name" value="TRANSPOSASE"/>
    <property type="match status" value="1"/>
</dbReference>
<evidence type="ECO:0000313" key="5">
    <source>
        <dbReference type="Proteomes" id="UP000007753"/>
    </source>
</evidence>
<dbReference type="Proteomes" id="UP000007753">
    <property type="component" value="Chromosome 1"/>
</dbReference>
<dbReference type="InterPro" id="IPR025161">
    <property type="entry name" value="IS402-like_dom"/>
</dbReference>
<dbReference type="GO" id="GO:0006313">
    <property type="term" value="P:DNA transposition"/>
    <property type="evidence" value="ECO:0007669"/>
    <property type="project" value="InterPro"/>
</dbReference>
<feature type="domain" description="Insertion element IS402-like" evidence="3">
    <location>
        <begin position="1"/>
        <end position="47"/>
    </location>
</feature>
<evidence type="ECO:0000259" key="3">
    <source>
        <dbReference type="Pfam" id="PF13340"/>
    </source>
</evidence>
<dbReference type="HOGENOM" id="CLU_055261_0_0_5"/>
<dbReference type="KEGG" id="sjp:SJA_C1-05520"/>
<dbReference type="Pfam" id="PF13340">
    <property type="entry name" value="DUF4096"/>
    <property type="match status" value="1"/>
</dbReference>
<feature type="domain" description="Transposase IS4-like" evidence="2">
    <location>
        <begin position="65"/>
        <end position="190"/>
    </location>
</feature>
<organism evidence="4 5">
    <name type="scientific">Sphingobium indicum (strain DSM 16413 / CCM 7287 / MTCC 6362 / UT26 / NBRC 101211 / UT26S)</name>
    <name type="common">Sphingobium japonicum</name>
    <dbReference type="NCBI Taxonomy" id="452662"/>
    <lineage>
        <taxon>Bacteria</taxon>
        <taxon>Pseudomonadati</taxon>
        <taxon>Pseudomonadota</taxon>
        <taxon>Alphaproteobacteria</taxon>
        <taxon>Sphingomonadales</taxon>
        <taxon>Sphingomonadaceae</taxon>
        <taxon>Sphingobium</taxon>
    </lineage>
</organism>
<keyword evidence="5" id="KW-1185">Reference proteome</keyword>
<reference evidence="4 5" key="1">
    <citation type="journal article" date="2010" name="J. Bacteriol.">
        <title>Complete genome sequence of the representative gamma-hexachlorocyclohexane-degrading bacterium Sphingobium japonicum UT26.</title>
        <authorList>
            <person name="Nagata Y."/>
            <person name="Ohtsubo Y."/>
            <person name="Endo R."/>
            <person name="Ichikawa N."/>
            <person name="Ankai A."/>
            <person name="Oguchi A."/>
            <person name="Fukui S."/>
            <person name="Fujita N."/>
            <person name="Tsuda M."/>
        </authorList>
    </citation>
    <scope>NUCLEOTIDE SEQUENCE [LARGE SCALE GENOMIC DNA]</scope>
    <source>
        <strain evidence="5">DSM 16413 / CCM 7287 / MTCC 6362 / UT26 / NBRC 101211 / UT26S</strain>
    </source>
</reference>
<dbReference type="eggNOG" id="COG3293">
    <property type="taxonomic scope" value="Bacteria"/>
</dbReference>
<name>D4YYF4_SPHIU</name>
<gene>
    <name evidence="4" type="ordered locus">SJA_C1-05520</name>
</gene>
<dbReference type="GO" id="GO:0004803">
    <property type="term" value="F:transposase activity"/>
    <property type="evidence" value="ECO:0007669"/>
    <property type="project" value="InterPro"/>
</dbReference>
<feature type="region of interest" description="Disordered" evidence="1">
    <location>
        <begin position="65"/>
        <end position="96"/>
    </location>
</feature>
<dbReference type="Pfam" id="PF01609">
    <property type="entry name" value="DDE_Tnp_1"/>
    <property type="match status" value="1"/>
</dbReference>
<proteinExistence type="predicted"/>
<dbReference type="InterPro" id="IPR002559">
    <property type="entry name" value="Transposase_11"/>
</dbReference>
<dbReference type="NCBIfam" id="NF033580">
    <property type="entry name" value="transpos_IS5_3"/>
    <property type="match status" value="1"/>
</dbReference>
<dbReference type="PANTHER" id="PTHR30007">
    <property type="entry name" value="PHP DOMAIN PROTEIN"/>
    <property type="match status" value="1"/>
</dbReference>
<evidence type="ECO:0000259" key="2">
    <source>
        <dbReference type="Pfam" id="PF01609"/>
    </source>
</evidence>
<protein>
    <submittedName>
        <fullName evidence="4">Putative transposase</fullName>
    </submittedName>
</protein>
<accession>D4YYF4</accession>